<protein>
    <recommendedName>
        <fullName evidence="1">Reverse transcriptase zinc-binding domain-containing protein</fullName>
    </recommendedName>
</protein>
<accession>A0ABQ7WF92</accession>
<proteinExistence type="predicted"/>
<evidence type="ECO:0000313" key="3">
    <source>
        <dbReference type="Proteomes" id="UP000826656"/>
    </source>
</evidence>
<gene>
    <name evidence="2" type="ORF">KY290_005195</name>
</gene>
<dbReference type="Proteomes" id="UP000826656">
    <property type="component" value="Unassembled WGS sequence"/>
</dbReference>
<dbReference type="EMBL" id="JAIVGD010000002">
    <property type="protein sequence ID" value="KAH0778768.1"/>
    <property type="molecule type" value="Genomic_DNA"/>
</dbReference>
<dbReference type="PANTHER" id="PTHR33116">
    <property type="entry name" value="REVERSE TRANSCRIPTASE ZINC-BINDING DOMAIN-CONTAINING PROTEIN-RELATED-RELATED"/>
    <property type="match status" value="1"/>
</dbReference>
<sequence length="533" mass="62291">MEGLSKMLAKAKQMQWIEGFRVGNNEDKSISVTHLLYADDTLTFCGTGKSEVRYLNLTLLLFEAISGLHINMQKSKIYQVNEVPKLEEGIMDCSIDTFPTKYLGLPLGAKFKDAGVWNEVIEKMERRLATWKMQYLSMGGRLTLINSVLDSIPTYIMSMLPIPSKVQNQIDKIRRSFLWKGSYEGHKFHLVKWENVNMPKQHGGLGIRDLKKHNKSLLMKWWWRYAQEPTCIWKEVVNAKYGRQDKWNTKQNNDPYGVGPWKYINQLREEFFQEVSFRIGNGNSVKFWKDRWLNNQPFNVSHPAVYRIASDTDSSVAQNREGGIWAPRFRRNFQDWELNELFDFLRILEGTSMTPHLPDSLKWGNSEKGIYTVKEGYHKLCSSNAMIDQWPWKLIWKTRLPPKIKCFTWTTLKNAILTLDNLNRRKLQLVNRCFMCLNSLESVNHLFLHCPVATALWNMFISIAGINWILLQSIKEVIGSWSLREVDSPIKKTWQMIPSCIFWCIWKERNLRCFDGISTPISSLKSFCVISLF</sequence>
<feature type="domain" description="Reverse transcriptase zinc-binding" evidence="1">
    <location>
        <begin position="371"/>
        <end position="457"/>
    </location>
</feature>
<comment type="caution">
    <text evidence="2">The sequence shown here is derived from an EMBL/GenBank/DDBJ whole genome shotgun (WGS) entry which is preliminary data.</text>
</comment>
<evidence type="ECO:0000259" key="1">
    <source>
        <dbReference type="Pfam" id="PF13966"/>
    </source>
</evidence>
<reference evidence="2 3" key="1">
    <citation type="journal article" date="2021" name="bioRxiv">
        <title>Chromosome-scale and haplotype-resolved genome assembly of a tetraploid potato cultivar.</title>
        <authorList>
            <person name="Sun H."/>
            <person name="Jiao W.-B."/>
            <person name="Krause K."/>
            <person name="Campoy J.A."/>
            <person name="Goel M."/>
            <person name="Folz-Donahue K."/>
            <person name="Kukat C."/>
            <person name="Huettel B."/>
            <person name="Schneeberger K."/>
        </authorList>
    </citation>
    <scope>NUCLEOTIDE SEQUENCE [LARGE SCALE GENOMIC DNA]</scope>
    <source>
        <strain evidence="2">SolTubOtavaFocal</strain>
        <tissue evidence="2">Leaves</tissue>
    </source>
</reference>
<dbReference type="Pfam" id="PF13966">
    <property type="entry name" value="zf-RVT"/>
    <property type="match status" value="1"/>
</dbReference>
<evidence type="ECO:0000313" key="2">
    <source>
        <dbReference type="EMBL" id="KAH0778768.1"/>
    </source>
</evidence>
<organism evidence="2 3">
    <name type="scientific">Solanum tuberosum</name>
    <name type="common">Potato</name>
    <dbReference type="NCBI Taxonomy" id="4113"/>
    <lineage>
        <taxon>Eukaryota</taxon>
        <taxon>Viridiplantae</taxon>
        <taxon>Streptophyta</taxon>
        <taxon>Embryophyta</taxon>
        <taxon>Tracheophyta</taxon>
        <taxon>Spermatophyta</taxon>
        <taxon>Magnoliopsida</taxon>
        <taxon>eudicotyledons</taxon>
        <taxon>Gunneridae</taxon>
        <taxon>Pentapetalae</taxon>
        <taxon>asterids</taxon>
        <taxon>lamiids</taxon>
        <taxon>Solanales</taxon>
        <taxon>Solanaceae</taxon>
        <taxon>Solanoideae</taxon>
        <taxon>Solaneae</taxon>
        <taxon>Solanum</taxon>
    </lineage>
</organism>
<dbReference type="PANTHER" id="PTHR33116:SF85">
    <property type="entry name" value="REVERSE TRANSCRIPTASE ZINC-BINDING DOMAIN-CONTAINING PROTEIN"/>
    <property type="match status" value="1"/>
</dbReference>
<keyword evidence="3" id="KW-1185">Reference proteome</keyword>
<dbReference type="InterPro" id="IPR026960">
    <property type="entry name" value="RVT-Znf"/>
</dbReference>
<name>A0ABQ7WF92_SOLTU</name>